<keyword evidence="2" id="KW-1185">Reference proteome</keyword>
<dbReference type="AlphaFoldDB" id="A0A7G5XGL9"/>
<organism evidence="1 2">
    <name type="scientific">Lacibacter sediminis</name>
    <dbReference type="NCBI Taxonomy" id="2760713"/>
    <lineage>
        <taxon>Bacteria</taxon>
        <taxon>Pseudomonadati</taxon>
        <taxon>Bacteroidota</taxon>
        <taxon>Chitinophagia</taxon>
        <taxon>Chitinophagales</taxon>
        <taxon>Chitinophagaceae</taxon>
        <taxon>Lacibacter</taxon>
    </lineage>
</organism>
<dbReference type="EMBL" id="CP060007">
    <property type="protein sequence ID" value="QNA44622.1"/>
    <property type="molecule type" value="Genomic_DNA"/>
</dbReference>
<accession>A0A7G5XGL9</accession>
<dbReference type="KEGG" id="lacs:H4075_00045"/>
<name>A0A7G5XGL9_9BACT</name>
<evidence type="ECO:0000313" key="2">
    <source>
        <dbReference type="Proteomes" id="UP000515344"/>
    </source>
</evidence>
<dbReference type="RefSeq" id="WP_182802970.1">
    <property type="nucleotide sequence ID" value="NZ_CP060007.1"/>
</dbReference>
<sequence length="196" mass="23029">MLKRIVIIQLIIFFLISLTLSSKGQKTFSIDKVFLDSLNFIKYKTFLVSTDFEINFIGRQISPEKRFKVDLSQISLAENAIKTQYYDANIRQLDSSWQRIKEHKEFYDWDLAVKQNKESRPKLEGIIRKQQQQDLDNYDRYLFGYVNDKGQKIILIRFDPHVIKYFTAGGEGHISTLSPMVYNVQTGLLYLAGWEP</sequence>
<protein>
    <submittedName>
        <fullName evidence="1">Uncharacterized protein</fullName>
    </submittedName>
</protein>
<reference evidence="2" key="1">
    <citation type="submission" date="2020-08" db="EMBL/GenBank/DDBJ databases">
        <title>Lacibacter sp. S13-6-6 genome sequencing.</title>
        <authorList>
            <person name="Jin L."/>
        </authorList>
    </citation>
    <scope>NUCLEOTIDE SEQUENCE [LARGE SCALE GENOMIC DNA]</scope>
    <source>
        <strain evidence="2">S13-6-6</strain>
    </source>
</reference>
<dbReference type="Proteomes" id="UP000515344">
    <property type="component" value="Chromosome"/>
</dbReference>
<gene>
    <name evidence="1" type="ORF">H4075_00045</name>
</gene>
<proteinExistence type="predicted"/>
<evidence type="ECO:0000313" key="1">
    <source>
        <dbReference type="EMBL" id="QNA44622.1"/>
    </source>
</evidence>